<accession>A0A934JVF1</accession>
<proteinExistence type="predicted"/>
<dbReference type="RefSeq" id="WP_199468386.1">
    <property type="nucleotide sequence ID" value="NZ_JAEMNX010000010.1"/>
</dbReference>
<dbReference type="AlphaFoldDB" id="A0A934JVF1"/>
<dbReference type="NCBIfam" id="TIGR02451">
    <property type="entry name" value="anti_sig_ChrR"/>
    <property type="match status" value="1"/>
</dbReference>
<dbReference type="Gene3D" id="1.10.10.1320">
    <property type="entry name" value="Anti-sigma factor, zinc-finger domain"/>
    <property type="match status" value="1"/>
</dbReference>
<evidence type="ECO:0000259" key="1">
    <source>
        <dbReference type="Pfam" id="PF12973"/>
    </source>
</evidence>
<organism evidence="2 3">
    <name type="scientific">Marinomonas transparens</name>
    <dbReference type="NCBI Taxonomy" id="2795388"/>
    <lineage>
        <taxon>Bacteria</taxon>
        <taxon>Pseudomonadati</taxon>
        <taxon>Pseudomonadota</taxon>
        <taxon>Gammaproteobacteria</taxon>
        <taxon>Oceanospirillales</taxon>
        <taxon>Oceanospirillaceae</taxon>
        <taxon>Marinomonas</taxon>
    </lineage>
</organism>
<protein>
    <submittedName>
        <fullName evidence="2">Cupin domain-containing protein</fullName>
    </submittedName>
</protein>
<sequence>MLNHHPSIEMLTDYAAGSLALSHSLCIAAHLEHCPECQQQVQKLEILGAHFFDQVPQESSRLDKLKDTFFERLEKQPTIQKNTPLADHAENSTLWDKYKVPYSLRQFITKSYDELTWMRLSPSFKIAILHNEEGGPQVSLTRVKAGAHMPTHTHTGDEITLVLEGAFSDEQGVYRRGDFINRDASHKHKPIVTKDAECICLTVLDAPIEFTGWFARLFNPILRRYHPHSP</sequence>
<dbReference type="InterPro" id="IPR041916">
    <property type="entry name" value="Anti_sigma_zinc_sf"/>
</dbReference>
<dbReference type="Pfam" id="PF12973">
    <property type="entry name" value="Cupin_7"/>
    <property type="match status" value="1"/>
</dbReference>
<name>A0A934JVF1_9GAMM</name>
<dbReference type="Proteomes" id="UP000628710">
    <property type="component" value="Unassembled WGS sequence"/>
</dbReference>
<dbReference type="EMBL" id="JAEMNX010000010">
    <property type="protein sequence ID" value="MBJ7538025.1"/>
    <property type="molecule type" value="Genomic_DNA"/>
</dbReference>
<dbReference type="InterPro" id="IPR012807">
    <property type="entry name" value="Anti-sigma_ChrR"/>
</dbReference>
<feature type="domain" description="ChrR-like cupin" evidence="1">
    <location>
        <begin position="109"/>
        <end position="203"/>
    </location>
</feature>
<gene>
    <name evidence="2" type="ORF">I8J31_10105</name>
</gene>
<dbReference type="CDD" id="cd20301">
    <property type="entry name" value="cupin_ChrR"/>
    <property type="match status" value="1"/>
</dbReference>
<dbReference type="InterPro" id="IPR011051">
    <property type="entry name" value="RmlC_Cupin_sf"/>
</dbReference>
<dbReference type="InterPro" id="IPR014710">
    <property type="entry name" value="RmlC-like_jellyroll"/>
</dbReference>
<evidence type="ECO:0000313" key="3">
    <source>
        <dbReference type="Proteomes" id="UP000628710"/>
    </source>
</evidence>
<comment type="caution">
    <text evidence="2">The sequence shown here is derived from an EMBL/GenBank/DDBJ whole genome shotgun (WGS) entry which is preliminary data.</text>
</comment>
<evidence type="ECO:0000313" key="2">
    <source>
        <dbReference type="EMBL" id="MBJ7538025.1"/>
    </source>
</evidence>
<keyword evidence="3" id="KW-1185">Reference proteome</keyword>
<reference evidence="2" key="1">
    <citation type="submission" date="2020-12" db="EMBL/GenBank/DDBJ databases">
        <title>Marinomonas arctica sp. nov., a psychrotolerant bacterium isolated from the Arctic.</title>
        <authorList>
            <person name="Zhang Y."/>
        </authorList>
    </citation>
    <scope>NUCLEOTIDE SEQUENCE</scope>
    <source>
        <strain evidence="2">C1424</strain>
    </source>
</reference>
<dbReference type="InterPro" id="IPR025979">
    <property type="entry name" value="ChrR-like_cupin_dom"/>
</dbReference>
<dbReference type="Gene3D" id="2.60.120.10">
    <property type="entry name" value="Jelly Rolls"/>
    <property type="match status" value="1"/>
</dbReference>
<dbReference type="SUPFAM" id="SSF51182">
    <property type="entry name" value="RmlC-like cupins"/>
    <property type="match status" value="1"/>
</dbReference>